<protein>
    <submittedName>
        <fullName evidence="2">Uncharacterized protein</fullName>
    </submittedName>
</protein>
<dbReference type="AlphaFoldDB" id="A0A8T0P2W5"/>
<sequence>MRFLMAQARIEHGDPADSDGAASHHTRRKQLIEWRDGKSTLIEIVHDGTYAVW</sequence>
<feature type="region of interest" description="Disordered" evidence="1">
    <location>
        <begin position="1"/>
        <end position="27"/>
    </location>
</feature>
<accession>A0A8T0P2W5</accession>
<reference evidence="2" key="1">
    <citation type="submission" date="2020-05" db="EMBL/GenBank/DDBJ databases">
        <title>WGS assembly of Panicum virgatum.</title>
        <authorList>
            <person name="Lovell J.T."/>
            <person name="Jenkins J."/>
            <person name="Shu S."/>
            <person name="Juenger T.E."/>
            <person name="Schmutz J."/>
        </authorList>
    </citation>
    <scope>NUCLEOTIDE SEQUENCE</scope>
    <source>
        <strain evidence="2">AP13</strain>
    </source>
</reference>
<evidence type="ECO:0000313" key="3">
    <source>
        <dbReference type="Proteomes" id="UP000823388"/>
    </source>
</evidence>
<name>A0A8T0P2W5_PANVG</name>
<evidence type="ECO:0000256" key="1">
    <source>
        <dbReference type="SAM" id="MobiDB-lite"/>
    </source>
</evidence>
<dbReference type="Proteomes" id="UP000823388">
    <property type="component" value="Chromosome 8N"/>
</dbReference>
<organism evidence="2 3">
    <name type="scientific">Panicum virgatum</name>
    <name type="common">Blackwell switchgrass</name>
    <dbReference type="NCBI Taxonomy" id="38727"/>
    <lineage>
        <taxon>Eukaryota</taxon>
        <taxon>Viridiplantae</taxon>
        <taxon>Streptophyta</taxon>
        <taxon>Embryophyta</taxon>
        <taxon>Tracheophyta</taxon>
        <taxon>Spermatophyta</taxon>
        <taxon>Magnoliopsida</taxon>
        <taxon>Liliopsida</taxon>
        <taxon>Poales</taxon>
        <taxon>Poaceae</taxon>
        <taxon>PACMAD clade</taxon>
        <taxon>Panicoideae</taxon>
        <taxon>Panicodae</taxon>
        <taxon>Paniceae</taxon>
        <taxon>Panicinae</taxon>
        <taxon>Panicum</taxon>
        <taxon>Panicum sect. Hiantes</taxon>
    </lineage>
</organism>
<proteinExistence type="predicted"/>
<dbReference type="EMBL" id="CM029052">
    <property type="protein sequence ID" value="KAG2556010.1"/>
    <property type="molecule type" value="Genomic_DNA"/>
</dbReference>
<comment type="caution">
    <text evidence="2">The sequence shown here is derived from an EMBL/GenBank/DDBJ whole genome shotgun (WGS) entry which is preliminary data.</text>
</comment>
<keyword evidence="3" id="KW-1185">Reference proteome</keyword>
<evidence type="ECO:0000313" key="2">
    <source>
        <dbReference type="EMBL" id="KAG2556010.1"/>
    </source>
</evidence>
<gene>
    <name evidence="2" type="ORF">PVAP13_8NG059101</name>
</gene>